<dbReference type="AlphaFoldDB" id="A0A4R6FM68"/>
<keyword evidence="3" id="KW-1185">Reference proteome</keyword>
<dbReference type="RefSeq" id="WP_133495865.1">
    <property type="nucleotide sequence ID" value="NZ_BMLU01000007.1"/>
</dbReference>
<organism evidence="2 3">
    <name type="scientific">Stakelama pacifica</name>
    <dbReference type="NCBI Taxonomy" id="517720"/>
    <lineage>
        <taxon>Bacteria</taxon>
        <taxon>Pseudomonadati</taxon>
        <taxon>Pseudomonadota</taxon>
        <taxon>Alphaproteobacteria</taxon>
        <taxon>Sphingomonadales</taxon>
        <taxon>Sphingomonadaceae</taxon>
        <taxon>Stakelama</taxon>
    </lineage>
</organism>
<feature type="region of interest" description="Disordered" evidence="1">
    <location>
        <begin position="73"/>
        <end position="95"/>
    </location>
</feature>
<dbReference type="Proteomes" id="UP000295493">
    <property type="component" value="Unassembled WGS sequence"/>
</dbReference>
<feature type="compositionally biased region" description="Polar residues" evidence="1">
    <location>
        <begin position="73"/>
        <end position="82"/>
    </location>
</feature>
<evidence type="ECO:0000256" key="1">
    <source>
        <dbReference type="SAM" id="MobiDB-lite"/>
    </source>
</evidence>
<reference evidence="2 3" key="1">
    <citation type="submission" date="2019-03" db="EMBL/GenBank/DDBJ databases">
        <title>Genomic Encyclopedia of Type Strains, Phase IV (KMG-IV): sequencing the most valuable type-strain genomes for metagenomic binning, comparative biology and taxonomic classification.</title>
        <authorList>
            <person name="Goeker M."/>
        </authorList>
    </citation>
    <scope>NUCLEOTIDE SEQUENCE [LARGE SCALE GENOMIC DNA]</scope>
    <source>
        <strain evidence="2 3">DSM 25059</strain>
    </source>
</reference>
<name>A0A4R6FM68_9SPHN</name>
<protein>
    <submittedName>
        <fullName evidence="2">Uncharacterized protein</fullName>
    </submittedName>
</protein>
<evidence type="ECO:0000313" key="3">
    <source>
        <dbReference type="Proteomes" id="UP000295493"/>
    </source>
</evidence>
<feature type="compositionally biased region" description="Acidic residues" evidence="1">
    <location>
        <begin position="84"/>
        <end position="95"/>
    </location>
</feature>
<comment type="caution">
    <text evidence="2">The sequence shown here is derived from an EMBL/GenBank/DDBJ whole genome shotgun (WGS) entry which is preliminary data.</text>
</comment>
<proteinExistence type="predicted"/>
<evidence type="ECO:0000313" key="2">
    <source>
        <dbReference type="EMBL" id="TDN81744.1"/>
    </source>
</evidence>
<gene>
    <name evidence="2" type="ORF">EV664_107146</name>
</gene>
<accession>A0A4R6FM68</accession>
<dbReference type="EMBL" id="SNWD01000007">
    <property type="protein sequence ID" value="TDN81744.1"/>
    <property type="molecule type" value="Genomic_DNA"/>
</dbReference>
<sequence>MAKTLSEQFDTLCKKHDLSAIGFSCHAPDRGYDKPYYFVTLTWGDIGDNAHQNCSGTAYTIDEAFKDALAQMTQRRNPSSVDTGIEDTTIEAEAA</sequence>